<organism evidence="1 2">
    <name type="scientific">Candidatus Kaiserbacteria bacterium CG17_big_fil_post_rev_8_21_14_2_50_51_7</name>
    <dbReference type="NCBI Taxonomy" id="1974613"/>
    <lineage>
        <taxon>Bacteria</taxon>
        <taxon>Candidatus Kaiseribacteriota</taxon>
    </lineage>
</organism>
<comment type="caution">
    <text evidence="1">The sequence shown here is derived from an EMBL/GenBank/DDBJ whole genome shotgun (WGS) entry which is preliminary data.</text>
</comment>
<evidence type="ECO:0000313" key="1">
    <source>
        <dbReference type="EMBL" id="PIV86708.1"/>
    </source>
</evidence>
<protein>
    <submittedName>
        <fullName evidence="1">Uncharacterized protein</fullName>
    </submittedName>
</protein>
<accession>A0A2M7FCT9</accession>
<dbReference type="Proteomes" id="UP000228497">
    <property type="component" value="Unassembled WGS sequence"/>
</dbReference>
<evidence type="ECO:0000313" key="2">
    <source>
        <dbReference type="Proteomes" id="UP000228497"/>
    </source>
</evidence>
<dbReference type="EMBL" id="PFFD01000184">
    <property type="protein sequence ID" value="PIV86708.1"/>
    <property type="molecule type" value="Genomic_DNA"/>
</dbReference>
<dbReference type="AlphaFoldDB" id="A0A2M7FCT9"/>
<gene>
    <name evidence="1" type="ORF">COW49_03905</name>
</gene>
<reference evidence="2" key="1">
    <citation type="submission" date="2017-09" db="EMBL/GenBank/DDBJ databases">
        <title>Depth-based differentiation of microbial function through sediment-hosted aquifers and enrichment of novel symbionts in the deep terrestrial subsurface.</title>
        <authorList>
            <person name="Probst A.J."/>
            <person name="Ladd B."/>
            <person name="Jarett J.K."/>
            <person name="Geller-Mcgrath D.E."/>
            <person name="Sieber C.M.K."/>
            <person name="Emerson J.B."/>
            <person name="Anantharaman K."/>
            <person name="Thomas B.C."/>
            <person name="Malmstrom R."/>
            <person name="Stieglmeier M."/>
            <person name="Klingl A."/>
            <person name="Woyke T."/>
            <person name="Ryan C.M."/>
            <person name="Banfield J.F."/>
        </authorList>
    </citation>
    <scope>NUCLEOTIDE SEQUENCE [LARGE SCALE GENOMIC DNA]</scope>
</reference>
<sequence>MKGPYTPEDKEYSHFAEGVFRALAGMRRVEPFEPAAKQQGWLAATRGELSSAALEEYWRYCIKELGYISPFGDRHWSDELKHWATEET</sequence>
<proteinExistence type="predicted"/>
<name>A0A2M7FCT9_9BACT</name>